<evidence type="ECO:0000313" key="2">
    <source>
        <dbReference type="Proteomes" id="UP000598996"/>
    </source>
</evidence>
<sequence>MSNEADIAETWRAILSGAPGARHGNPLILEAAYKHAALRAVYPFPTHGTLQFYRDVVIEKNSFPMIVCAGPPYTVYTTNYGSLLGEAATPDEAVELLLSAWPEGDSGRA</sequence>
<dbReference type="InterPro" id="IPR045682">
    <property type="entry name" value="DUF6193"/>
</dbReference>
<name>A0ABS1VYX2_9ACTN</name>
<accession>A0ABS1VYX2</accession>
<reference evidence="1 2" key="1">
    <citation type="submission" date="2021-01" db="EMBL/GenBank/DDBJ databases">
        <title>Actinoplanes sp. nov. LDG1-01 isolated from lichen.</title>
        <authorList>
            <person name="Saeng-In P."/>
            <person name="Phongsopitanun W."/>
            <person name="Kanchanasin P."/>
            <person name="Yuki M."/>
            <person name="Kudo T."/>
            <person name="Ohkuma M."/>
            <person name="Tanasupawat S."/>
        </authorList>
    </citation>
    <scope>NUCLEOTIDE SEQUENCE [LARGE SCALE GENOMIC DNA]</scope>
    <source>
        <strain evidence="1 2">LDG1-01</strain>
    </source>
</reference>
<comment type="caution">
    <text evidence="1">The sequence shown here is derived from an EMBL/GenBank/DDBJ whole genome shotgun (WGS) entry which is preliminary data.</text>
</comment>
<protein>
    <submittedName>
        <fullName evidence="1">Uncharacterized protein</fullName>
    </submittedName>
</protein>
<keyword evidence="2" id="KW-1185">Reference proteome</keyword>
<dbReference type="Proteomes" id="UP000598996">
    <property type="component" value="Unassembled WGS sequence"/>
</dbReference>
<gene>
    <name evidence="1" type="ORF">JKJ07_35760</name>
</gene>
<organism evidence="1 2">
    <name type="scientific">Paractinoplanes lichenicola</name>
    <dbReference type="NCBI Taxonomy" id="2802976"/>
    <lineage>
        <taxon>Bacteria</taxon>
        <taxon>Bacillati</taxon>
        <taxon>Actinomycetota</taxon>
        <taxon>Actinomycetes</taxon>
        <taxon>Micromonosporales</taxon>
        <taxon>Micromonosporaceae</taxon>
        <taxon>Paractinoplanes</taxon>
    </lineage>
</organism>
<proteinExistence type="predicted"/>
<dbReference type="Pfam" id="PF19692">
    <property type="entry name" value="DUF6193"/>
    <property type="match status" value="1"/>
</dbReference>
<evidence type="ECO:0000313" key="1">
    <source>
        <dbReference type="EMBL" id="MBL7259688.1"/>
    </source>
</evidence>
<dbReference type="EMBL" id="JAENHO010000012">
    <property type="protein sequence ID" value="MBL7259688.1"/>
    <property type="molecule type" value="Genomic_DNA"/>
</dbReference>
<dbReference type="RefSeq" id="WP_202996397.1">
    <property type="nucleotide sequence ID" value="NZ_JAENHO010000012.1"/>
</dbReference>